<reference evidence="2 3" key="1">
    <citation type="submission" date="2018-04" db="EMBL/GenBank/DDBJ databases">
        <title>Acinetobacter junii Genome sequencing and assembly.</title>
        <authorList>
            <person name="Su J."/>
            <person name="Rensing C."/>
            <person name="Mazhar H.S."/>
        </authorList>
    </citation>
    <scope>NUCLEOTIDE SEQUENCE [LARGE SCALE GENOMIC DNA]</scope>
    <source>
        <strain evidence="2 3">SC22</strain>
    </source>
</reference>
<evidence type="ECO:0000313" key="3">
    <source>
        <dbReference type="Proteomes" id="UP000253688"/>
    </source>
</evidence>
<dbReference type="RefSeq" id="WP_112986644.1">
    <property type="nucleotide sequence ID" value="NZ_CP131470.1"/>
</dbReference>
<dbReference type="STRING" id="40215.BVL33_01965"/>
<evidence type="ECO:0000313" key="2">
    <source>
        <dbReference type="EMBL" id="RBA46184.1"/>
    </source>
</evidence>
<accession>A0A365PHK3</accession>
<evidence type="ECO:0000256" key="1">
    <source>
        <dbReference type="SAM" id="SignalP"/>
    </source>
</evidence>
<comment type="caution">
    <text evidence="2">The sequence shown here is derived from an EMBL/GenBank/DDBJ whole genome shotgun (WGS) entry which is preliminary data.</text>
</comment>
<dbReference type="Proteomes" id="UP000253688">
    <property type="component" value="Unassembled WGS sequence"/>
</dbReference>
<feature type="signal peptide" evidence="1">
    <location>
        <begin position="1"/>
        <end position="20"/>
    </location>
</feature>
<feature type="chain" id="PRO_5017000138" evidence="1">
    <location>
        <begin position="21"/>
        <end position="205"/>
    </location>
</feature>
<sequence length="205" mass="23048">MKYKLFTFIFLSFFFGITNASNDEKCFKDSKSLITNLYKNYPVDGNKIIENAGIKTISRFFTNQLTNMLVKDYECRNNLNGVCNIDFNILSNAQDDIGKFSILQPTDNIVTVKFDTPTHGEFIDFLIENKGVRVSKHCVSEEQYRKNNIIDLGTNSNGFGTNSHLNAQGKKFKQACKDAKLNGIISGFISGDEPGEGAMHIEITQ</sequence>
<organism evidence="2 3">
    <name type="scientific">Acinetobacter junii</name>
    <dbReference type="NCBI Taxonomy" id="40215"/>
    <lineage>
        <taxon>Bacteria</taxon>
        <taxon>Pseudomonadati</taxon>
        <taxon>Pseudomonadota</taxon>
        <taxon>Gammaproteobacteria</taxon>
        <taxon>Moraxellales</taxon>
        <taxon>Moraxellaceae</taxon>
        <taxon>Acinetobacter</taxon>
    </lineage>
</organism>
<protein>
    <submittedName>
        <fullName evidence="2">Uncharacterized protein</fullName>
    </submittedName>
</protein>
<dbReference type="AlphaFoldDB" id="A0A365PHK3"/>
<proteinExistence type="predicted"/>
<name>A0A365PHK3_ACIJU</name>
<keyword evidence="1" id="KW-0732">Signal</keyword>
<gene>
    <name evidence="2" type="ORF">DC346_11030</name>
</gene>
<dbReference type="EMBL" id="QEWH01000064">
    <property type="protein sequence ID" value="RBA46184.1"/>
    <property type="molecule type" value="Genomic_DNA"/>
</dbReference>